<keyword evidence="2" id="KW-1185">Reference proteome</keyword>
<evidence type="ECO:0008006" key="3">
    <source>
        <dbReference type="Google" id="ProtNLM"/>
    </source>
</evidence>
<gene>
    <name evidence="1" type="ORF">B0H99_101412</name>
</gene>
<evidence type="ECO:0000313" key="1">
    <source>
        <dbReference type="EMBL" id="PSL42164.1"/>
    </source>
</evidence>
<comment type="caution">
    <text evidence="1">The sequence shown here is derived from an EMBL/GenBank/DDBJ whole genome shotgun (WGS) entry which is preliminary data.</text>
</comment>
<dbReference type="AlphaFoldDB" id="A0A2P8H7J5"/>
<organism evidence="1 2">
    <name type="scientific">Planomicrobium soli</name>
    <dbReference type="NCBI Taxonomy" id="1176648"/>
    <lineage>
        <taxon>Bacteria</taxon>
        <taxon>Bacillati</taxon>
        <taxon>Bacillota</taxon>
        <taxon>Bacilli</taxon>
        <taxon>Bacillales</taxon>
        <taxon>Caryophanaceae</taxon>
        <taxon>Planomicrobium</taxon>
    </lineage>
</organism>
<protein>
    <recommendedName>
        <fullName evidence="3">Helix-turn-helix protein</fullName>
    </recommendedName>
</protein>
<evidence type="ECO:0000313" key="2">
    <source>
        <dbReference type="Proteomes" id="UP000242682"/>
    </source>
</evidence>
<dbReference type="EMBL" id="PYAT01000001">
    <property type="protein sequence ID" value="PSL42164.1"/>
    <property type="molecule type" value="Genomic_DNA"/>
</dbReference>
<proteinExistence type="predicted"/>
<name>A0A2P8H7J5_9BACL</name>
<sequence length="101" mass="12119">MEQTILITMTAEDLRNIISEEVAKVAERIEPRRDLPHFLTREETKELLRISETKMCELMGRKDFPVCREFGVKIYTDELFKWIRFNAKWLDQNRKSIRSVS</sequence>
<accession>A0A2P8H7J5</accession>
<reference evidence="1 2" key="1">
    <citation type="submission" date="2018-03" db="EMBL/GenBank/DDBJ databases">
        <title>Genomic Encyclopedia of Type Strains, Phase III (KMG-III): the genomes of soil and plant-associated and newly described type strains.</title>
        <authorList>
            <person name="Whitman W."/>
        </authorList>
    </citation>
    <scope>NUCLEOTIDE SEQUENCE [LARGE SCALE GENOMIC DNA]</scope>
    <source>
        <strain evidence="1 2">CGMCC 1.12259</strain>
    </source>
</reference>
<dbReference type="Proteomes" id="UP000242682">
    <property type="component" value="Unassembled WGS sequence"/>
</dbReference>